<dbReference type="EMBL" id="CP000390">
    <property type="protein sequence ID" value="ABG62017.1"/>
    <property type="molecule type" value="Genomic_DNA"/>
</dbReference>
<evidence type="ECO:0000256" key="3">
    <source>
        <dbReference type="ARBA" id="ARBA00022448"/>
    </source>
</evidence>
<dbReference type="eggNOG" id="COG0845">
    <property type="taxonomic scope" value="Bacteria"/>
</dbReference>
<comment type="subcellular location">
    <subcellularLocation>
        <location evidence="1 9">Cell inner membrane</location>
        <topology evidence="1 9">Single-pass membrane protein</topology>
    </subcellularLocation>
</comment>
<keyword evidence="8" id="KW-0472">Membrane</keyword>
<dbReference type="Gene3D" id="2.40.30.170">
    <property type="match status" value="1"/>
</dbReference>
<dbReference type="InterPro" id="IPR010129">
    <property type="entry name" value="T1SS_HlyD"/>
</dbReference>
<evidence type="ECO:0000256" key="2">
    <source>
        <dbReference type="ARBA" id="ARBA00009477"/>
    </source>
</evidence>
<dbReference type="InterPro" id="IPR058781">
    <property type="entry name" value="HH_AprE-like"/>
</dbReference>
<organism evidence="13">
    <name type="scientific">Chelativorans sp. (strain BNC1)</name>
    <dbReference type="NCBI Taxonomy" id="266779"/>
    <lineage>
        <taxon>Bacteria</taxon>
        <taxon>Pseudomonadati</taxon>
        <taxon>Pseudomonadota</taxon>
        <taxon>Alphaproteobacteria</taxon>
        <taxon>Hyphomicrobiales</taxon>
        <taxon>Phyllobacteriaceae</taxon>
        <taxon>Chelativorans</taxon>
    </lineage>
</organism>
<dbReference type="GO" id="GO:0015031">
    <property type="term" value="P:protein transport"/>
    <property type="evidence" value="ECO:0007669"/>
    <property type="project" value="InterPro"/>
</dbReference>
<comment type="similarity">
    <text evidence="2 9">Belongs to the membrane fusion protein (MFP) (TC 8.A.1) family.</text>
</comment>
<evidence type="ECO:0000256" key="10">
    <source>
        <dbReference type="SAM" id="Coils"/>
    </source>
</evidence>
<gene>
    <name evidence="13" type="ordered locus">Meso_0617</name>
</gene>
<evidence type="ECO:0000256" key="8">
    <source>
        <dbReference type="ARBA" id="ARBA00023136"/>
    </source>
</evidence>
<dbReference type="PANTHER" id="PTHR30386">
    <property type="entry name" value="MEMBRANE FUSION SUBUNIT OF EMRAB-TOLC MULTIDRUG EFFLUX PUMP"/>
    <property type="match status" value="1"/>
</dbReference>
<evidence type="ECO:0000256" key="9">
    <source>
        <dbReference type="RuleBase" id="RU365093"/>
    </source>
</evidence>
<feature type="domain" description="AprE-like long alpha-helical hairpin" evidence="11">
    <location>
        <begin position="90"/>
        <end position="279"/>
    </location>
</feature>
<feature type="coiled-coil region" evidence="10">
    <location>
        <begin position="230"/>
        <end position="279"/>
    </location>
</feature>
<dbReference type="Pfam" id="PF25994">
    <property type="entry name" value="HH_AprE"/>
    <property type="match status" value="1"/>
</dbReference>
<name>Q11KQ8_CHESB</name>
<dbReference type="Pfam" id="PF26002">
    <property type="entry name" value="Beta-barrel_AprE"/>
    <property type="match status" value="1"/>
</dbReference>
<keyword evidence="4 9" id="KW-1003">Cell membrane</keyword>
<keyword evidence="7" id="KW-1133">Transmembrane helix</keyword>
<dbReference type="PRINTS" id="PR01490">
    <property type="entry name" value="RTXTOXIND"/>
</dbReference>
<dbReference type="InterPro" id="IPR058982">
    <property type="entry name" value="Beta-barrel_AprE"/>
</dbReference>
<evidence type="ECO:0000259" key="11">
    <source>
        <dbReference type="Pfam" id="PF25994"/>
    </source>
</evidence>
<evidence type="ECO:0000256" key="4">
    <source>
        <dbReference type="ARBA" id="ARBA00022475"/>
    </source>
</evidence>
<dbReference type="AlphaFoldDB" id="Q11KQ8"/>
<sequence precursor="true">MEWHAGVKTGFTGPFIAGLVSLTAGLGGFATWAALAPLEGAVIAPGKVVVQGRNKTVQHLEGGIVKTILVEDGENVEAGDPLLVLDGTAAKSAADRLRAQLAAIEATEARALAERESAKSISFPAHLLASQKPEIVRLLADQEAEFDFRLREHGAEIATFELQIAALEAQIAGHTVQQEETARQLELLVEERQALETLLAKGLTRKSQVLALKRNEAELHGRQGQLAAAIAESRRTMAEIRERIEQVRSARTSKASAQLSELRLKRAEVLEQLRAAEDVSGRLVVRAPASGTVINLAKYNPGAVIAPGEDLMSIVPEESGLVVEARIRPLDIDEIRVGQEARLNFSAFDARQTPPIETKVVYLSADRFESERGEPYYIARLEIPAGSGAGFDPSKIGPGQEAEVFITTGERTFFGYIAAPLMKTLSRSVRES</sequence>
<dbReference type="PANTHER" id="PTHR30386:SF17">
    <property type="entry name" value="ALKALINE PROTEASE SECRETION PROTEIN APRE"/>
    <property type="match status" value="1"/>
</dbReference>
<dbReference type="Gene3D" id="2.40.50.100">
    <property type="match status" value="1"/>
</dbReference>
<dbReference type="InterPro" id="IPR050739">
    <property type="entry name" value="MFP"/>
</dbReference>
<dbReference type="OrthoDB" id="9810980at2"/>
<evidence type="ECO:0000256" key="6">
    <source>
        <dbReference type="ARBA" id="ARBA00022692"/>
    </source>
</evidence>
<dbReference type="GO" id="GO:0005886">
    <property type="term" value="C:plasma membrane"/>
    <property type="evidence" value="ECO:0007669"/>
    <property type="project" value="UniProtKB-SubCell"/>
</dbReference>
<keyword evidence="6" id="KW-0812">Transmembrane</keyword>
<accession>Q11KQ8</accession>
<proteinExistence type="inferred from homology"/>
<dbReference type="KEGG" id="mes:Meso_0617"/>
<protein>
    <recommendedName>
        <fullName evidence="9">Membrane fusion protein (MFP) family protein</fullName>
    </recommendedName>
</protein>
<keyword evidence="3 9" id="KW-0813">Transport</keyword>
<keyword evidence="5 9" id="KW-0997">Cell inner membrane</keyword>
<keyword evidence="10" id="KW-0175">Coiled coil</keyword>
<dbReference type="HOGENOM" id="CLU_023976_1_1_5"/>
<evidence type="ECO:0000259" key="12">
    <source>
        <dbReference type="Pfam" id="PF26002"/>
    </source>
</evidence>
<dbReference type="SUPFAM" id="SSF111369">
    <property type="entry name" value="HlyD-like secretion proteins"/>
    <property type="match status" value="1"/>
</dbReference>
<dbReference type="STRING" id="266779.Meso_0617"/>
<reference evidence="13" key="1">
    <citation type="submission" date="2006-06" db="EMBL/GenBank/DDBJ databases">
        <title>Complete sequence of chromosome of Chelativorans sp. BNC1.</title>
        <authorList>
            <consortium name="US DOE Joint Genome Institute"/>
            <person name="Copeland A."/>
            <person name="Lucas S."/>
            <person name="Lapidus A."/>
            <person name="Barry K."/>
            <person name="Detter J.C."/>
            <person name="Glavina del Rio T."/>
            <person name="Hammon N."/>
            <person name="Israni S."/>
            <person name="Dalin E."/>
            <person name="Tice H."/>
            <person name="Pitluck S."/>
            <person name="Chertkov O."/>
            <person name="Brettin T."/>
            <person name="Bruce D."/>
            <person name="Han C."/>
            <person name="Tapia R."/>
            <person name="Gilna P."/>
            <person name="Schmutz J."/>
            <person name="Larimer F."/>
            <person name="Land M."/>
            <person name="Hauser L."/>
            <person name="Kyrpides N."/>
            <person name="Mikhailova N."/>
            <person name="Richardson P."/>
        </authorList>
    </citation>
    <scope>NUCLEOTIDE SEQUENCE</scope>
    <source>
        <strain evidence="13">BNC1</strain>
    </source>
</reference>
<feature type="domain" description="AprE-like beta-barrel" evidence="12">
    <location>
        <begin position="321"/>
        <end position="409"/>
    </location>
</feature>
<evidence type="ECO:0000313" key="13">
    <source>
        <dbReference type="EMBL" id="ABG62017.1"/>
    </source>
</evidence>
<dbReference type="NCBIfam" id="TIGR01843">
    <property type="entry name" value="type_I_hlyD"/>
    <property type="match status" value="1"/>
</dbReference>
<evidence type="ECO:0000256" key="7">
    <source>
        <dbReference type="ARBA" id="ARBA00022989"/>
    </source>
</evidence>
<evidence type="ECO:0000256" key="5">
    <source>
        <dbReference type="ARBA" id="ARBA00022519"/>
    </source>
</evidence>
<evidence type="ECO:0000256" key="1">
    <source>
        <dbReference type="ARBA" id="ARBA00004377"/>
    </source>
</evidence>
<feature type="coiled-coil region" evidence="10">
    <location>
        <begin position="150"/>
        <end position="198"/>
    </location>
</feature>